<dbReference type="AlphaFoldDB" id="A0A0R1N0V3"/>
<protein>
    <recommendedName>
        <fullName evidence="1">N-acetyltransferase domain-containing protein</fullName>
    </recommendedName>
</protein>
<evidence type="ECO:0000313" key="2">
    <source>
        <dbReference type="EMBL" id="KRL11940.1"/>
    </source>
</evidence>
<dbReference type="InterPro" id="IPR016181">
    <property type="entry name" value="Acyl_CoA_acyltransferase"/>
</dbReference>
<comment type="caution">
    <text evidence="2">The sequence shown here is derived from an EMBL/GenBank/DDBJ whole genome shotgun (WGS) entry which is preliminary data.</text>
</comment>
<evidence type="ECO:0000259" key="1">
    <source>
        <dbReference type="PROSITE" id="PS51186"/>
    </source>
</evidence>
<dbReference type="Gene3D" id="3.40.630.30">
    <property type="match status" value="1"/>
</dbReference>
<accession>A0A0R1N0V3</accession>
<dbReference type="STRING" id="1423792.FD09_GL000548"/>
<dbReference type="OrthoDB" id="9798081at2"/>
<organism evidence="2 3">
    <name type="scientific">Schleiferilactobacillus perolens DSM 12744</name>
    <dbReference type="NCBI Taxonomy" id="1423792"/>
    <lineage>
        <taxon>Bacteria</taxon>
        <taxon>Bacillati</taxon>
        <taxon>Bacillota</taxon>
        <taxon>Bacilli</taxon>
        <taxon>Lactobacillales</taxon>
        <taxon>Lactobacillaceae</taxon>
        <taxon>Schleiferilactobacillus</taxon>
    </lineage>
</organism>
<dbReference type="Proteomes" id="UP000051330">
    <property type="component" value="Unassembled WGS sequence"/>
</dbReference>
<dbReference type="EMBL" id="AZEC01000010">
    <property type="protein sequence ID" value="KRL11940.1"/>
    <property type="molecule type" value="Genomic_DNA"/>
</dbReference>
<reference evidence="2 3" key="1">
    <citation type="journal article" date="2015" name="Genome Announc.">
        <title>Expanding the biotechnology potential of lactobacilli through comparative genomics of 213 strains and associated genera.</title>
        <authorList>
            <person name="Sun Z."/>
            <person name="Harris H.M."/>
            <person name="McCann A."/>
            <person name="Guo C."/>
            <person name="Argimon S."/>
            <person name="Zhang W."/>
            <person name="Yang X."/>
            <person name="Jeffery I.B."/>
            <person name="Cooney J.C."/>
            <person name="Kagawa T.F."/>
            <person name="Liu W."/>
            <person name="Song Y."/>
            <person name="Salvetti E."/>
            <person name="Wrobel A."/>
            <person name="Rasinkangas P."/>
            <person name="Parkhill J."/>
            <person name="Rea M.C."/>
            <person name="O'Sullivan O."/>
            <person name="Ritari J."/>
            <person name="Douillard F.P."/>
            <person name="Paul Ross R."/>
            <person name="Yang R."/>
            <person name="Briner A.E."/>
            <person name="Felis G.E."/>
            <person name="de Vos W.M."/>
            <person name="Barrangou R."/>
            <person name="Klaenhammer T.R."/>
            <person name="Caufield P.W."/>
            <person name="Cui Y."/>
            <person name="Zhang H."/>
            <person name="O'Toole P.W."/>
        </authorList>
    </citation>
    <scope>NUCLEOTIDE SEQUENCE [LARGE SCALE GENOMIC DNA]</scope>
    <source>
        <strain evidence="2 3">DSM 12744</strain>
    </source>
</reference>
<sequence length="149" mass="17362">MAIQLRRFQDKDAADLFEWGQRIHTDATVDFYTVQNLADAMYRVHVFAQDPHIRAIVSKDHVIGYLELTPRPADYWEIGLIIDPDQRKQGVGQRVVRSLMERKLKLAAVVDSRNLIAQAFFKNVGFQIHDQIPAWVQQDPATVRFFIWK</sequence>
<dbReference type="PATRIC" id="fig|1423792.3.peg.558"/>
<dbReference type="SUPFAM" id="SSF55729">
    <property type="entry name" value="Acyl-CoA N-acyltransferases (Nat)"/>
    <property type="match status" value="1"/>
</dbReference>
<dbReference type="InterPro" id="IPR000182">
    <property type="entry name" value="GNAT_dom"/>
</dbReference>
<dbReference type="RefSeq" id="WP_057821270.1">
    <property type="nucleotide sequence ID" value="NZ_AZEC01000010.1"/>
</dbReference>
<evidence type="ECO:0000313" key="3">
    <source>
        <dbReference type="Proteomes" id="UP000051330"/>
    </source>
</evidence>
<proteinExistence type="predicted"/>
<gene>
    <name evidence="2" type="ORF">FD09_GL000548</name>
</gene>
<dbReference type="CDD" id="cd04301">
    <property type="entry name" value="NAT_SF"/>
    <property type="match status" value="1"/>
</dbReference>
<dbReference type="GO" id="GO:0016747">
    <property type="term" value="F:acyltransferase activity, transferring groups other than amino-acyl groups"/>
    <property type="evidence" value="ECO:0007669"/>
    <property type="project" value="InterPro"/>
</dbReference>
<dbReference type="PROSITE" id="PS51186">
    <property type="entry name" value="GNAT"/>
    <property type="match status" value="1"/>
</dbReference>
<feature type="domain" description="N-acetyltransferase" evidence="1">
    <location>
        <begin position="3"/>
        <end position="149"/>
    </location>
</feature>
<dbReference type="Pfam" id="PF00583">
    <property type="entry name" value="Acetyltransf_1"/>
    <property type="match status" value="1"/>
</dbReference>
<name>A0A0R1N0V3_9LACO</name>
<keyword evidence="3" id="KW-1185">Reference proteome</keyword>